<organism evidence="1 2">
    <name type="scientific">Trichothecium roseum</name>
    <dbReference type="NCBI Taxonomy" id="47278"/>
    <lineage>
        <taxon>Eukaryota</taxon>
        <taxon>Fungi</taxon>
        <taxon>Dikarya</taxon>
        <taxon>Ascomycota</taxon>
        <taxon>Pezizomycotina</taxon>
        <taxon>Sordariomycetes</taxon>
        <taxon>Hypocreomycetidae</taxon>
        <taxon>Hypocreales</taxon>
        <taxon>Hypocreales incertae sedis</taxon>
        <taxon>Trichothecium</taxon>
    </lineage>
</organism>
<keyword evidence="2" id="KW-1185">Reference proteome</keyword>
<sequence length="507" mass="54732">MQTRVMQLHLLMFWSSLTCLRPHAQTIQWGIQRRPPAPELQRRSAQNTTWEEVINNEKGKGGYFATVVVGNPGQDLVLQLDTASSDIWVPFSGATICGESTIGCNLGSYDPGASNTFRYTARDQFQISYFDQSFSSGDYFEDSFEIGGAMLHNLTMGLGRQTNIPYGLVGVGYAINEASLATIGEMYPNLPIAMQEAGLINSIAYSLWLNDLDASTGNILFGGIDTGKFIGDLVKVDVLINEEINDYTHFTIAMSSLEATSPTGSDILTSPDAPIEVVLDSGTTLTYLPNDMASKVWKEVGAEYQEVFGLAVLPCSHGLHPGHFSFGFAGPGGPRIAIGMDELVVDLTGGNPPYFASGPYEGEHVCAFGIQNYTNGPYTLGDTFLRSAYVVYDLENHEVGLAATKFNSTDTDILAFESKGAHMPSAVSITSTGDESKPTLPPSTEFKAASGFQQEDYNGTNGADEDSLAGISNVNPRLLATTLVVTTLIQATDFCRIVSWYAKKAIH</sequence>
<dbReference type="Proteomes" id="UP001163324">
    <property type="component" value="Chromosome 2"/>
</dbReference>
<evidence type="ECO:0000313" key="1">
    <source>
        <dbReference type="EMBL" id="KAI9902930.1"/>
    </source>
</evidence>
<dbReference type="EMBL" id="CM047941">
    <property type="protein sequence ID" value="KAI9902930.1"/>
    <property type="molecule type" value="Genomic_DNA"/>
</dbReference>
<proteinExistence type="predicted"/>
<reference evidence="1" key="1">
    <citation type="submission" date="2022-10" db="EMBL/GenBank/DDBJ databases">
        <title>Complete Genome of Trichothecium roseum strain YXFP-22015, a Plant Pathogen Isolated from Citrus.</title>
        <authorList>
            <person name="Wang Y."/>
            <person name="Zhu L."/>
        </authorList>
    </citation>
    <scope>NUCLEOTIDE SEQUENCE</scope>
    <source>
        <strain evidence="1">YXFP-22015</strain>
    </source>
</reference>
<accession>A0ACC0VB37</accession>
<gene>
    <name evidence="1" type="ORF">N3K66_002282</name>
</gene>
<name>A0ACC0VB37_9HYPO</name>
<comment type="caution">
    <text evidence="1">The sequence shown here is derived from an EMBL/GenBank/DDBJ whole genome shotgun (WGS) entry which is preliminary data.</text>
</comment>
<protein>
    <submittedName>
        <fullName evidence="1">Uncharacterized protein</fullName>
    </submittedName>
</protein>
<evidence type="ECO:0000313" key="2">
    <source>
        <dbReference type="Proteomes" id="UP001163324"/>
    </source>
</evidence>